<dbReference type="EMBL" id="BJWK01000010">
    <property type="protein sequence ID" value="GEM10335.1"/>
    <property type="molecule type" value="Genomic_DNA"/>
</dbReference>
<protein>
    <recommendedName>
        <fullName evidence="3">asparaginase</fullName>
        <ecNumber evidence="3">3.5.1.1</ecNumber>
    </recommendedName>
</protein>
<dbReference type="InterPro" id="IPR027474">
    <property type="entry name" value="L-asparaginase_N"/>
</dbReference>
<dbReference type="InterPro" id="IPR037152">
    <property type="entry name" value="L-asparaginase_N_sf"/>
</dbReference>
<proteinExistence type="inferred from homology"/>
<evidence type="ECO:0000256" key="10">
    <source>
        <dbReference type="SAM" id="MobiDB-lite"/>
    </source>
</evidence>
<feature type="compositionally biased region" description="Low complexity" evidence="10">
    <location>
        <begin position="17"/>
        <end position="36"/>
    </location>
</feature>
<feature type="transmembrane region" description="Helical" evidence="11">
    <location>
        <begin position="580"/>
        <end position="601"/>
    </location>
</feature>
<dbReference type="InterPro" id="IPR006034">
    <property type="entry name" value="Asparaginase/glutaminase-like"/>
</dbReference>
<dbReference type="InterPro" id="IPR040919">
    <property type="entry name" value="Asparaginase_C"/>
</dbReference>
<dbReference type="SMART" id="SM00870">
    <property type="entry name" value="Asparaginase"/>
    <property type="match status" value="1"/>
</dbReference>
<dbReference type="CDD" id="cd08964">
    <property type="entry name" value="L-asparaginase_II"/>
    <property type="match status" value="1"/>
</dbReference>
<dbReference type="SUPFAM" id="SSF53774">
    <property type="entry name" value="Glutaminase/Asparaginase"/>
    <property type="match status" value="1"/>
</dbReference>
<dbReference type="FunFam" id="3.40.50.1170:FF:000001">
    <property type="entry name" value="L-asparaginase 2"/>
    <property type="match status" value="1"/>
</dbReference>
<feature type="domain" description="Asparaginase/glutaminase C-terminal" evidence="13">
    <location>
        <begin position="977"/>
        <end position="1080"/>
    </location>
</feature>
<feature type="binding site" evidence="9">
    <location>
        <position position="475"/>
    </location>
    <ligand>
        <name>Zn(2+)</name>
        <dbReference type="ChEBI" id="CHEBI:29105"/>
    </ligand>
</feature>
<evidence type="ECO:0000256" key="8">
    <source>
        <dbReference type="ARBA" id="ARBA00049366"/>
    </source>
</evidence>
<keyword evidence="5" id="KW-0378">Hydrolase</keyword>
<keyword evidence="9" id="KW-0479">Metal-binding</keyword>
<keyword evidence="9" id="KW-0862">Zinc</keyword>
<evidence type="ECO:0000259" key="12">
    <source>
        <dbReference type="Pfam" id="PF00710"/>
    </source>
</evidence>
<dbReference type="PIRSF" id="PIRSF001220">
    <property type="entry name" value="L-ASNase_gatD"/>
    <property type="match status" value="1"/>
</dbReference>
<dbReference type="GO" id="GO:0004067">
    <property type="term" value="F:asparaginase activity"/>
    <property type="evidence" value="ECO:0007669"/>
    <property type="project" value="UniProtKB-UniRule"/>
</dbReference>
<keyword evidence="4 11" id="KW-0812">Transmembrane</keyword>
<feature type="region of interest" description="Disordered" evidence="10">
    <location>
        <begin position="108"/>
        <end position="160"/>
    </location>
</feature>
<feature type="transmembrane region" description="Helical" evidence="11">
    <location>
        <begin position="416"/>
        <end position="437"/>
    </location>
</feature>
<dbReference type="InterPro" id="IPR004550">
    <property type="entry name" value="AsnASE_II"/>
</dbReference>
<feature type="binding site" evidence="9">
    <location>
        <position position="619"/>
    </location>
    <ligand>
        <name>Zn(2+)</name>
        <dbReference type="ChEBI" id="CHEBI:29105"/>
    </ligand>
</feature>
<organism evidence="14 15">
    <name type="scientific">Rhodotorula toruloides</name>
    <name type="common">Yeast</name>
    <name type="synonym">Rhodosporidium toruloides</name>
    <dbReference type="NCBI Taxonomy" id="5286"/>
    <lineage>
        <taxon>Eukaryota</taxon>
        <taxon>Fungi</taxon>
        <taxon>Dikarya</taxon>
        <taxon>Basidiomycota</taxon>
        <taxon>Pucciniomycotina</taxon>
        <taxon>Microbotryomycetes</taxon>
        <taxon>Sporidiobolales</taxon>
        <taxon>Sporidiobolaceae</taxon>
        <taxon>Rhodotorula</taxon>
    </lineage>
</organism>
<dbReference type="PANTHER" id="PTHR20855">
    <property type="entry name" value="ADIPOR/PROGESTIN RECEPTOR-RELATED"/>
    <property type="match status" value="1"/>
</dbReference>
<evidence type="ECO:0000313" key="14">
    <source>
        <dbReference type="EMBL" id="GEM10335.1"/>
    </source>
</evidence>
<keyword evidence="14" id="KW-0675">Receptor</keyword>
<evidence type="ECO:0000313" key="15">
    <source>
        <dbReference type="Proteomes" id="UP000321518"/>
    </source>
</evidence>
<evidence type="ECO:0000256" key="7">
    <source>
        <dbReference type="ARBA" id="ARBA00023136"/>
    </source>
</evidence>
<evidence type="ECO:0000256" key="3">
    <source>
        <dbReference type="ARBA" id="ARBA00012920"/>
    </source>
</evidence>
<dbReference type="InterPro" id="IPR036152">
    <property type="entry name" value="Asp/glu_Ase-like_sf"/>
</dbReference>
<gene>
    <name evidence="14" type="ORF">Rt10032_c10g4352</name>
</gene>
<feature type="transmembrane region" description="Helical" evidence="11">
    <location>
        <begin position="489"/>
        <end position="513"/>
    </location>
</feature>
<evidence type="ECO:0000256" key="4">
    <source>
        <dbReference type="ARBA" id="ARBA00022692"/>
    </source>
</evidence>
<feature type="region of interest" description="Disordered" evidence="10">
    <location>
        <begin position="1"/>
        <end position="36"/>
    </location>
</feature>
<dbReference type="Pfam" id="PF03006">
    <property type="entry name" value="HlyIII"/>
    <property type="match status" value="1"/>
</dbReference>
<feature type="transmembrane region" description="Helical" evidence="11">
    <location>
        <begin position="457"/>
        <end position="477"/>
    </location>
</feature>
<dbReference type="AlphaFoldDB" id="A0A511KK90"/>
<keyword evidence="7 11" id="KW-0472">Membrane</keyword>
<dbReference type="EC" id="3.5.1.1" evidence="3"/>
<feature type="binding site" evidence="9">
    <location>
        <position position="623"/>
    </location>
    <ligand>
        <name>Zn(2+)</name>
        <dbReference type="ChEBI" id="CHEBI:29105"/>
    </ligand>
</feature>
<dbReference type="InterPro" id="IPR004254">
    <property type="entry name" value="AdipoR/HlyIII-related"/>
</dbReference>
<dbReference type="PIRSF" id="PIRSF500176">
    <property type="entry name" value="L_ASNase"/>
    <property type="match status" value="1"/>
</dbReference>
<evidence type="ECO:0000256" key="2">
    <source>
        <dbReference type="ARBA" id="ARBA00010518"/>
    </source>
</evidence>
<evidence type="ECO:0000256" key="6">
    <source>
        <dbReference type="ARBA" id="ARBA00022989"/>
    </source>
</evidence>
<dbReference type="GO" id="GO:0006530">
    <property type="term" value="P:L-asparagine catabolic process"/>
    <property type="evidence" value="ECO:0007669"/>
    <property type="project" value="UniProtKB-ARBA"/>
</dbReference>
<evidence type="ECO:0000256" key="1">
    <source>
        <dbReference type="ARBA" id="ARBA00004141"/>
    </source>
</evidence>
<evidence type="ECO:0000256" key="5">
    <source>
        <dbReference type="ARBA" id="ARBA00022801"/>
    </source>
</evidence>
<feature type="domain" description="L-asparaginase N-terminal" evidence="12">
    <location>
        <begin position="802"/>
        <end position="948"/>
    </location>
</feature>
<dbReference type="GO" id="GO:0038023">
    <property type="term" value="F:signaling receptor activity"/>
    <property type="evidence" value="ECO:0007669"/>
    <property type="project" value="TreeGrafter"/>
</dbReference>
<feature type="region of interest" description="Disordered" evidence="10">
    <location>
        <begin position="724"/>
        <end position="745"/>
    </location>
</feature>
<accession>A0A511KK90</accession>
<comment type="catalytic activity">
    <reaction evidence="8">
        <text>L-asparagine + H2O = L-aspartate + NH4(+)</text>
        <dbReference type="Rhea" id="RHEA:21016"/>
        <dbReference type="ChEBI" id="CHEBI:15377"/>
        <dbReference type="ChEBI" id="CHEBI:28938"/>
        <dbReference type="ChEBI" id="CHEBI:29991"/>
        <dbReference type="ChEBI" id="CHEBI:58048"/>
        <dbReference type="EC" id="3.5.1.1"/>
    </reaction>
</comment>
<dbReference type="Proteomes" id="UP000321518">
    <property type="component" value="Unassembled WGS sequence"/>
</dbReference>
<dbReference type="GO" id="GO:0046872">
    <property type="term" value="F:metal ion binding"/>
    <property type="evidence" value="ECO:0007669"/>
    <property type="project" value="UniProtKB-KW"/>
</dbReference>
<dbReference type="Gene3D" id="3.40.50.1170">
    <property type="entry name" value="L-asparaginase, N-terminal domain"/>
    <property type="match status" value="1"/>
</dbReference>
<sequence>MSSVRRRGNARPPTQRAASSTAVSSSSSPPSALPVFLSQRKRSKSLYEAANAQSSAGRALSYGSSLLESLDLPASLQGLKQYLAGKLEEAEKSLRALKTYVEESELEDLGLTSLGETEDEYDDDEGSEAGGRSRMRTLSASSWSGDEVEKAMGGSDGRRAMLPAGRDEVAVEDDNLRAEISALQAFISSASSFLKAMRDELPSLEAHESAYLQFELSPDARAGLDRFLADHPLPSLPASSFRSRAASSAQAVLTRVSTELDTLRAALASLASSASSADPASYISASFRSSMPSTPSLSDFADLRSYFSAESKRLSNAVSQLKDDTAGSLSAGLHAVQDGAAEFSAYVKDHSHAVVDEAMRMYHAALEIGRERLLRYEELPPEWRNNEHILTGYRYIPIEQWGTLLRSMFTWHNETINIQSHFLGALSLVALLVYYFFFSTSSPHALADPHPGDTAIAVLFVLSAMHCLLCSTTWHLMSGCATSHWFRGAACVDYVGISGLIAASVAGATYYGFYSHPALAASYMCFNFVIGVTGMIVPWQSWFNERKYKSWRIAFFVSLAASAVAPIAHRAAIYGGMETLWFYSPAIPSVVAYLIGLSFYANQFPECCAPGHWHIGASHQLWHIAIVAAVWLHWKAMSDCVVHSRLFLYLSSTASRIVDEEVRGSLGFRFRCFAASSPAKLFTWLISHRLLQPALRSSSAEPHRPAALPPSSWIMRADVVLDSPCSSKPLSPSPPPPPSSVRLPPLLSHLPPSSAPLSSARPSRASDFNITYQSIYSEHLPKTLILANGYTAGVVGIGVLVVPQLLNVSNIYGMQVSNVGLESLTDEIALRLSKLANKLNVASFSVITHGTDTLEETAFFLDITVGCDKPVVVVGSMRPSTAISADGPNNLPQAVTTAVSPNSRARGTLIVLNDRICAAYYCEKTQANTLNTFASPEPGYIGGLLSDKPFYYMGASKPTFKQVYDISNVTVLPHFEVYNSCQGADFDLLNTTVANCAKGVVIAGTGAGWLTDAGMSNVDATVSKGVPIVRSTKINVGALRHAGDYPKTIASGSLNPVKSRRQLQVLLALNKTNDEIRTAFEEPLQTYLNLNISSYY</sequence>
<feature type="transmembrane region" description="Helical" evidence="11">
    <location>
        <begin position="519"/>
        <end position="539"/>
    </location>
</feature>
<evidence type="ECO:0000256" key="9">
    <source>
        <dbReference type="PIRSR" id="PIRSR604254-1"/>
    </source>
</evidence>
<dbReference type="Pfam" id="PF17763">
    <property type="entry name" value="Asparaginase_C"/>
    <property type="match status" value="1"/>
</dbReference>
<feature type="compositionally biased region" description="Acidic residues" evidence="10">
    <location>
        <begin position="116"/>
        <end position="127"/>
    </location>
</feature>
<comment type="caution">
    <text evidence="14">The sequence shown here is derived from an EMBL/GenBank/DDBJ whole genome shotgun (WGS) entry which is preliminary data.</text>
</comment>
<dbReference type="PROSITE" id="PS51732">
    <property type="entry name" value="ASN_GLN_ASE_3"/>
    <property type="match status" value="1"/>
</dbReference>
<comment type="similarity">
    <text evidence="2">Belongs to the asparaginase 1 family.</text>
</comment>
<reference evidence="14 15" key="1">
    <citation type="submission" date="2019-07" db="EMBL/GenBank/DDBJ databases">
        <title>Rhodotorula toruloides NBRC10032 genome sequencing.</title>
        <authorList>
            <person name="Shida Y."/>
            <person name="Takaku H."/>
            <person name="Ogasawara W."/>
            <person name="Mori K."/>
        </authorList>
    </citation>
    <scope>NUCLEOTIDE SEQUENCE [LARGE SCALE GENOMIC DNA]</scope>
    <source>
        <strain evidence="14 15">NBRC10032</strain>
    </source>
</reference>
<feature type="transmembrane region" description="Helical" evidence="11">
    <location>
        <begin position="551"/>
        <end position="568"/>
    </location>
</feature>
<comment type="subcellular location">
    <subcellularLocation>
        <location evidence="1">Membrane</location>
        <topology evidence="1">Multi-pass membrane protein</topology>
    </subcellularLocation>
</comment>
<dbReference type="Gene3D" id="3.40.50.40">
    <property type="match status" value="1"/>
</dbReference>
<dbReference type="PRINTS" id="PR00139">
    <property type="entry name" value="ASNGLNASE"/>
</dbReference>
<dbReference type="GO" id="GO:0006882">
    <property type="term" value="P:intracellular zinc ion homeostasis"/>
    <property type="evidence" value="ECO:0007669"/>
    <property type="project" value="TreeGrafter"/>
</dbReference>
<dbReference type="OrthoDB" id="5585746at2759"/>
<keyword evidence="6 11" id="KW-1133">Transmembrane helix</keyword>
<dbReference type="InterPro" id="IPR027473">
    <property type="entry name" value="L-asparaginase_C"/>
</dbReference>
<dbReference type="Pfam" id="PF00710">
    <property type="entry name" value="Asparaginase"/>
    <property type="match status" value="1"/>
</dbReference>
<evidence type="ECO:0000259" key="13">
    <source>
        <dbReference type="Pfam" id="PF17763"/>
    </source>
</evidence>
<name>A0A511KK90_RHOTO</name>
<evidence type="ECO:0000256" key="11">
    <source>
        <dbReference type="SAM" id="Phobius"/>
    </source>
</evidence>
<dbReference type="GO" id="GO:0016020">
    <property type="term" value="C:membrane"/>
    <property type="evidence" value="ECO:0007669"/>
    <property type="project" value="UniProtKB-SubCell"/>
</dbReference>
<dbReference type="PANTHER" id="PTHR20855:SF97">
    <property type="entry name" value="ADIPOR-LIKE RECEPTOR IZH3-RELATED"/>
    <property type="match status" value="1"/>
</dbReference>